<gene>
    <name evidence="2" type="ORF">AMON00008_LOCUS8323</name>
</gene>
<dbReference type="AlphaFoldDB" id="A0A7S4Q0N4"/>
<evidence type="ECO:0000256" key="1">
    <source>
        <dbReference type="SAM" id="MobiDB-lite"/>
    </source>
</evidence>
<feature type="region of interest" description="Disordered" evidence="1">
    <location>
        <begin position="13"/>
        <end position="46"/>
    </location>
</feature>
<dbReference type="EMBL" id="HBNR01012878">
    <property type="protein sequence ID" value="CAE4568704.1"/>
    <property type="molecule type" value="Transcribed_RNA"/>
</dbReference>
<sequence length="104" mass="11371">MSLNEFSDRWRAYDREQHSGDGDGVDDAFADKRQLAPAQPCDGSTGVTALSRRAAMSEVVLSKGAVLSVTSALRVVWKPQWKGVSTTMLRASAETWRRSSGTRP</sequence>
<proteinExistence type="predicted"/>
<name>A0A7S4Q0N4_9DINO</name>
<reference evidence="2" key="1">
    <citation type="submission" date="2021-01" db="EMBL/GenBank/DDBJ databases">
        <authorList>
            <person name="Corre E."/>
            <person name="Pelletier E."/>
            <person name="Niang G."/>
            <person name="Scheremetjew M."/>
            <person name="Finn R."/>
            <person name="Kale V."/>
            <person name="Holt S."/>
            <person name="Cochrane G."/>
            <person name="Meng A."/>
            <person name="Brown T."/>
            <person name="Cohen L."/>
        </authorList>
    </citation>
    <scope>NUCLEOTIDE SEQUENCE</scope>
    <source>
        <strain evidence="2">CCMP3105</strain>
    </source>
</reference>
<protein>
    <submittedName>
        <fullName evidence="2">Uncharacterized protein</fullName>
    </submittedName>
</protein>
<accession>A0A7S4Q0N4</accession>
<organism evidence="2">
    <name type="scientific">Alexandrium monilatum</name>
    <dbReference type="NCBI Taxonomy" id="311494"/>
    <lineage>
        <taxon>Eukaryota</taxon>
        <taxon>Sar</taxon>
        <taxon>Alveolata</taxon>
        <taxon>Dinophyceae</taxon>
        <taxon>Gonyaulacales</taxon>
        <taxon>Pyrocystaceae</taxon>
        <taxon>Alexandrium</taxon>
    </lineage>
</organism>
<evidence type="ECO:0000313" key="2">
    <source>
        <dbReference type="EMBL" id="CAE4568704.1"/>
    </source>
</evidence>